<dbReference type="NCBIfam" id="TIGR00021">
    <property type="entry name" value="rpiA"/>
    <property type="match status" value="1"/>
</dbReference>
<comment type="subunit">
    <text evidence="2">Homodimer.</text>
</comment>
<dbReference type="InterPro" id="IPR050262">
    <property type="entry name" value="Ribose-5P_isomerase"/>
</dbReference>
<dbReference type="EC" id="5.3.1.6" evidence="2"/>
<comment type="catalytic activity">
    <reaction evidence="2">
        <text>aldehydo-D-ribose 5-phosphate = D-ribulose 5-phosphate</text>
        <dbReference type="Rhea" id="RHEA:14657"/>
        <dbReference type="ChEBI" id="CHEBI:58121"/>
        <dbReference type="ChEBI" id="CHEBI:58273"/>
        <dbReference type="EC" id="5.3.1.6"/>
    </reaction>
</comment>
<dbReference type="GO" id="GO:0016853">
    <property type="term" value="F:isomerase activity"/>
    <property type="evidence" value="ECO:0007669"/>
    <property type="project" value="UniProtKB-KW"/>
</dbReference>
<feature type="binding site" evidence="2">
    <location>
        <begin position="95"/>
        <end position="98"/>
    </location>
    <ligand>
        <name>substrate</name>
    </ligand>
</feature>
<feature type="binding site" evidence="2">
    <location>
        <position position="122"/>
    </location>
    <ligand>
        <name>substrate</name>
    </ligand>
</feature>
<dbReference type="PANTHER" id="PTHR43748">
    <property type="entry name" value="RIBOSE-5-PHOSPHATE ISOMERASE 3, CHLOROPLASTIC-RELATED"/>
    <property type="match status" value="1"/>
</dbReference>
<dbReference type="NCBIfam" id="NF001924">
    <property type="entry name" value="PRK00702.1"/>
    <property type="match status" value="1"/>
</dbReference>
<dbReference type="InterPro" id="IPR020672">
    <property type="entry name" value="Ribose5P_isomerase_typA_subgr"/>
</dbReference>
<dbReference type="Proteomes" id="UP001519296">
    <property type="component" value="Unassembled WGS sequence"/>
</dbReference>
<evidence type="ECO:0000313" key="3">
    <source>
        <dbReference type="EMBL" id="MBP2623205.1"/>
    </source>
</evidence>
<dbReference type="Gene3D" id="3.30.70.260">
    <property type="match status" value="1"/>
</dbReference>
<dbReference type="Pfam" id="PF06026">
    <property type="entry name" value="Rib_5-P_isom_A"/>
    <property type="match status" value="1"/>
</dbReference>
<gene>
    <name evidence="2" type="primary">rpiA</name>
    <name evidence="3" type="ORF">C4K46_04545</name>
</gene>
<feature type="binding site" evidence="2">
    <location>
        <begin position="82"/>
        <end position="85"/>
    </location>
    <ligand>
        <name>substrate</name>
    </ligand>
</feature>
<accession>A0ABS5B304</accession>
<protein>
    <recommendedName>
        <fullName evidence="2">Ribose-5-phosphate isomerase A</fullName>
        <ecNumber evidence="2">5.3.1.6</ecNumber>
    </recommendedName>
    <alternativeName>
        <fullName evidence="2">Phosphoriboisomerase A</fullName>
        <shortName evidence="2">PRI</shortName>
    </alternativeName>
</protein>
<proteinExistence type="inferred from homology"/>
<feature type="active site" description="Proton acceptor" evidence="2">
    <location>
        <position position="104"/>
    </location>
</feature>
<dbReference type="Gene3D" id="3.40.50.1360">
    <property type="match status" value="1"/>
</dbReference>
<comment type="similarity">
    <text evidence="2">Belongs to the ribose 5-phosphate isomerase family.</text>
</comment>
<comment type="function">
    <text evidence="2">Catalyzes the reversible conversion of ribose-5-phosphate to ribulose 5-phosphate.</text>
</comment>
<evidence type="ECO:0000313" key="4">
    <source>
        <dbReference type="Proteomes" id="UP001519296"/>
    </source>
</evidence>
<keyword evidence="1 2" id="KW-0413">Isomerase</keyword>
<dbReference type="RefSeq" id="WP_209627685.1">
    <property type="nucleotide sequence ID" value="NZ_PRDG01000002.1"/>
</dbReference>
<dbReference type="SUPFAM" id="SSF100950">
    <property type="entry name" value="NagB/RpiA/CoA transferase-like"/>
    <property type="match status" value="1"/>
</dbReference>
<comment type="caution">
    <text evidence="3">The sequence shown here is derived from an EMBL/GenBank/DDBJ whole genome shotgun (WGS) entry which is preliminary data.</text>
</comment>
<dbReference type="SUPFAM" id="SSF75445">
    <property type="entry name" value="D-ribose-5-phosphate isomerase (RpiA), lid domain"/>
    <property type="match status" value="1"/>
</dbReference>
<dbReference type="EMBL" id="PRDG01000002">
    <property type="protein sequence ID" value="MBP2623205.1"/>
    <property type="molecule type" value="Genomic_DNA"/>
</dbReference>
<keyword evidence="4" id="KW-1185">Reference proteome</keyword>
<dbReference type="InterPro" id="IPR037171">
    <property type="entry name" value="NagB/RpiA_transferase-like"/>
</dbReference>
<feature type="binding site" evidence="2">
    <location>
        <begin position="26"/>
        <end position="29"/>
    </location>
    <ligand>
        <name>substrate</name>
    </ligand>
</feature>
<dbReference type="PANTHER" id="PTHR43748:SF3">
    <property type="entry name" value="RIBOSE-5-PHOSPHATE ISOMERASE 3, CHLOROPLASTIC-RELATED"/>
    <property type="match status" value="1"/>
</dbReference>
<name>A0ABS5B304_9STRE</name>
<reference evidence="3 4" key="1">
    <citation type="submission" date="2018-02" db="EMBL/GenBank/DDBJ databases">
        <title>Draft genome sequence of Streptococcus oricebi CCUG 70868T type strain.</title>
        <authorList>
            <person name="Mendez V."/>
            <person name="Salva-Serra F."/>
            <person name="Jaen-Luchoro D."/>
            <person name="Gonzales-Siles L."/>
            <person name="Karlsson R."/>
            <person name="Engstrom-Jakobsson H."/>
            <person name="Busquets A."/>
            <person name="Gomila M."/>
            <person name="Pineiro-Iglesias B."/>
            <person name="Bennasar-Figueras A."/>
            <person name="Seeger M."/>
            <person name="Moore E."/>
        </authorList>
    </citation>
    <scope>NUCLEOTIDE SEQUENCE [LARGE SCALE GENOMIC DNA]</scope>
    <source>
        <strain evidence="3 4">CCUG 70868</strain>
    </source>
</reference>
<comment type="pathway">
    <text evidence="2">Carbohydrate degradation; pentose phosphate pathway; D-ribose 5-phosphate from D-ribulose 5-phosphate (non-oxidative stage): step 1/1.</text>
</comment>
<dbReference type="InterPro" id="IPR004788">
    <property type="entry name" value="Ribose5P_isomerase_type_A"/>
</dbReference>
<dbReference type="CDD" id="cd01398">
    <property type="entry name" value="RPI_A"/>
    <property type="match status" value="1"/>
</dbReference>
<sequence>MENLKEQAGVRAAQYVTDGMTVGLGTGSTAYYFVQELGRRLKEEGLQIKAVTTSSRTSKQARELGIPLLDIDEVESIDLTVDGADEVDKDFNGIKGGGGALLMEKVVALPSQHYIWVVDETKLVNQLGAFKLPVEVVRYGAKQVFRRFEKAGYRPSLRLQDGQPYLTDMQNFIIDLDLKAIPDPEALALELDQMVGVVEHGLFNGLVDTVIVAGQTGLQILEKNK</sequence>
<organism evidence="3 4">
    <name type="scientific">Streptococcus oricebi</name>
    <dbReference type="NCBI Taxonomy" id="1547447"/>
    <lineage>
        <taxon>Bacteria</taxon>
        <taxon>Bacillati</taxon>
        <taxon>Bacillota</taxon>
        <taxon>Bacilli</taxon>
        <taxon>Lactobacillales</taxon>
        <taxon>Streptococcaceae</taxon>
        <taxon>Streptococcus</taxon>
    </lineage>
</organism>
<dbReference type="HAMAP" id="MF_00170">
    <property type="entry name" value="Rib_5P_isom_A"/>
    <property type="match status" value="1"/>
</dbReference>
<evidence type="ECO:0000256" key="2">
    <source>
        <dbReference type="HAMAP-Rule" id="MF_00170"/>
    </source>
</evidence>
<evidence type="ECO:0000256" key="1">
    <source>
        <dbReference type="ARBA" id="ARBA00023235"/>
    </source>
</evidence>